<feature type="region of interest" description="Disordered" evidence="1">
    <location>
        <begin position="1"/>
        <end position="146"/>
    </location>
</feature>
<keyword evidence="3" id="KW-1185">Reference proteome</keyword>
<feature type="compositionally biased region" description="Polar residues" evidence="1">
    <location>
        <begin position="270"/>
        <end position="281"/>
    </location>
</feature>
<evidence type="ECO:0000256" key="1">
    <source>
        <dbReference type="SAM" id="MobiDB-lite"/>
    </source>
</evidence>
<feature type="region of interest" description="Disordered" evidence="1">
    <location>
        <begin position="173"/>
        <end position="246"/>
    </location>
</feature>
<sequence length="375" mass="40303">MSWNTRGQALPPQFEAPPAEQSIALPSGQAPGFDPQPEASSLAQPAHPGLPPRPPPHWGRNPSGQNAMTSRAQHTPHRHQMGYQHPSPAGRSPSLPGWSPSMNTMQTPSQQYQPQPSHPVQSFGPQFPAQNIAAQNPVPVDQPTCPQPLPPPQLYQTFTYQSIYSNMKFAPQHQHMVSQPPPQFAAAHSPSTSIPSPNFSPLTVPSSQSRATTYSSPQLQPAPGSSPLSHVMLPSQAMPSPQPQFGSSYPHSYSIMVPVLPSQAIPSPRLQRTTASNPSHTVVSSEVSSSTQPQFTTSHSPPAIAAASILPSQANLTPTRPPRLTRARRAATARGPKNGGSTSEEGASQYRSQSQPQQSKVRWSSSLKEKLGRRD</sequence>
<reference evidence="2" key="2">
    <citation type="submission" date="2023-06" db="EMBL/GenBank/DDBJ databases">
        <authorList>
            <consortium name="Lawrence Berkeley National Laboratory"/>
            <person name="Haridas S."/>
            <person name="Hensen N."/>
            <person name="Bonometti L."/>
            <person name="Westerberg I."/>
            <person name="Brannstrom I.O."/>
            <person name="Guillou S."/>
            <person name="Cros-Aarteil S."/>
            <person name="Calhoun S."/>
            <person name="Kuo A."/>
            <person name="Mondo S."/>
            <person name="Pangilinan J."/>
            <person name="Riley R."/>
            <person name="Labutti K."/>
            <person name="Andreopoulos B."/>
            <person name="Lipzen A."/>
            <person name="Chen C."/>
            <person name="Yanf M."/>
            <person name="Daum C."/>
            <person name="Ng V."/>
            <person name="Clum A."/>
            <person name="Steindorff A."/>
            <person name="Ohm R."/>
            <person name="Martin F."/>
            <person name="Silar P."/>
            <person name="Natvig D."/>
            <person name="Lalanne C."/>
            <person name="Gautier V."/>
            <person name="Ament-Velasquez S.L."/>
            <person name="Kruys A."/>
            <person name="Hutchinson M.I."/>
            <person name="Powell A.J."/>
            <person name="Barry K."/>
            <person name="Miller A.N."/>
            <person name="Grigoriev I.V."/>
            <person name="Debuchy R."/>
            <person name="Gladieux P."/>
            <person name="Thoren M.H."/>
            <person name="Johannesson H."/>
        </authorList>
    </citation>
    <scope>NUCLEOTIDE SEQUENCE</scope>
    <source>
        <strain evidence="2">CBS 955.72</strain>
    </source>
</reference>
<dbReference type="AlphaFoldDB" id="A0AAJ0HLR9"/>
<gene>
    <name evidence="2" type="ORF">B0T25DRAFT_538263</name>
</gene>
<protein>
    <submittedName>
        <fullName evidence="2">Uncharacterized protein</fullName>
    </submittedName>
</protein>
<proteinExistence type="predicted"/>
<accession>A0AAJ0HLR9</accession>
<feature type="region of interest" description="Disordered" evidence="1">
    <location>
        <begin position="269"/>
        <end position="375"/>
    </location>
</feature>
<evidence type="ECO:0000313" key="2">
    <source>
        <dbReference type="EMBL" id="KAK3357099.1"/>
    </source>
</evidence>
<feature type="non-terminal residue" evidence="2">
    <location>
        <position position="375"/>
    </location>
</feature>
<dbReference type="EMBL" id="JAUIQD010000003">
    <property type="protein sequence ID" value="KAK3357099.1"/>
    <property type="molecule type" value="Genomic_DNA"/>
</dbReference>
<dbReference type="Proteomes" id="UP001275084">
    <property type="component" value="Unassembled WGS sequence"/>
</dbReference>
<feature type="compositionally biased region" description="Polar residues" evidence="1">
    <location>
        <begin position="237"/>
        <end position="246"/>
    </location>
</feature>
<feature type="compositionally biased region" description="Pro residues" evidence="1">
    <location>
        <begin position="48"/>
        <end position="57"/>
    </location>
</feature>
<feature type="compositionally biased region" description="Low complexity" evidence="1">
    <location>
        <begin position="106"/>
        <end position="122"/>
    </location>
</feature>
<reference evidence="2" key="1">
    <citation type="journal article" date="2023" name="Mol. Phylogenet. Evol.">
        <title>Genome-scale phylogeny and comparative genomics of the fungal order Sordariales.</title>
        <authorList>
            <person name="Hensen N."/>
            <person name="Bonometti L."/>
            <person name="Westerberg I."/>
            <person name="Brannstrom I.O."/>
            <person name="Guillou S."/>
            <person name="Cros-Aarteil S."/>
            <person name="Calhoun S."/>
            <person name="Haridas S."/>
            <person name="Kuo A."/>
            <person name="Mondo S."/>
            <person name="Pangilinan J."/>
            <person name="Riley R."/>
            <person name="LaButti K."/>
            <person name="Andreopoulos B."/>
            <person name="Lipzen A."/>
            <person name="Chen C."/>
            <person name="Yan M."/>
            <person name="Daum C."/>
            <person name="Ng V."/>
            <person name="Clum A."/>
            <person name="Steindorff A."/>
            <person name="Ohm R.A."/>
            <person name="Martin F."/>
            <person name="Silar P."/>
            <person name="Natvig D.O."/>
            <person name="Lalanne C."/>
            <person name="Gautier V."/>
            <person name="Ament-Velasquez S.L."/>
            <person name="Kruys A."/>
            <person name="Hutchinson M.I."/>
            <person name="Powell A.J."/>
            <person name="Barry K."/>
            <person name="Miller A.N."/>
            <person name="Grigoriev I.V."/>
            <person name="Debuchy R."/>
            <person name="Gladieux P."/>
            <person name="Hiltunen Thoren M."/>
            <person name="Johannesson H."/>
        </authorList>
    </citation>
    <scope>NUCLEOTIDE SEQUENCE</scope>
    <source>
        <strain evidence="2">CBS 955.72</strain>
    </source>
</reference>
<feature type="compositionally biased region" description="Polar residues" evidence="1">
    <location>
        <begin position="63"/>
        <end position="73"/>
    </location>
</feature>
<name>A0AAJ0HLR9_9PEZI</name>
<comment type="caution">
    <text evidence="2">The sequence shown here is derived from an EMBL/GenBank/DDBJ whole genome shotgun (WGS) entry which is preliminary data.</text>
</comment>
<feature type="compositionally biased region" description="Polar residues" evidence="1">
    <location>
        <begin position="189"/>
        <end position="219"/>
    </location>
</feature>
<feature type="compositionally biased region" description="Low complexity" evidence="1">
    <location>
        <begin position="300"/>
        <end position="322"/>
    </location>
</feature>
<feature type="compositionally biased region" description="Low complexity" evidence="1">
    <location>
        <begin position="348"/>
        <end position="359"/>
    </location>
</feature>
<evidence type="ECO:0000313" key="3">
    <source>
        <dbReference type="Proteomes" id="UP001275084"/>
    </source>
</evidence>
<organism evidence="2 3">
    <name type="scientific">Lasiosphaeria hispida</name>
    <dbReference type="NCBI Taxonomy" id="260671"/>
    <lineage>
        <taxon>Eukaryota</taxon>
        <taxon>Fungi</taxon>
        <taxon>Dikarya</taxon>
        <taxon>Ascomycota</taxon>
        <taxon>Pezizomycotina</taxon>
        <taxon>Sordariomycetes</taxon>
        <taxon>Sordariomycetidae</taxon>
        <taxon>Sordariales</taxon>
        <taxon>Lasiosphaeriaceae</taxon>
        <taxon>Lasiosphaeria</taxon>
    </lineage>
</organism>